<evidence type="ECO:0000256" key="1">
    <source>
        <dbReference type="ARBA" id="ARBA00004141"/>
    </source>
</evidence>
<evidence type="ECO:0000256" key="5">
    <source>
        <dbReference type="ARBA" id="ARBA00023136"/>
    </source>
</evidence>
<gene>
    <name evidence="6" type="ORF">Sste5346_007370</name>
</gene>
<keyword evidence="4" id="KW-1133">Transmembrane helix</keyword>
<evidence type="ECO:0008006" key="8">
    <source>
        <dbReference type="Google" id="ProtNLM"/>
    </source>
</evidence>
<dbReference type="EMBL" id="JAWCUI010000049">
    <property type="protein sequence ID" value="KAL1891827.1"/>
    <property type="molecule type" value="Genomic_DNA"/>
</dbReference>
<comment type="caution">
    <text evidence="6">The sequence shown here is derived from an EMBL/GenBank/DDBJ whole genome shotgun (WGS) entry which is preliminary data.</text>
</comment>
<comment type="similarity">
    <text evidence="2">Belongs to the IFI6/IFI27 family.</text>
</comment>
<dbReference type="Proteomes" id="UP001583186">
    <property type="component" value="Unassembled WGS sequence"/>
</dbReference>
<evidence type="ECO:0000256" key="3">
    <source>
        <dbReference type="ARBA" id="ARBA00022692"/>
    </source>
</evidence>
<sequence>MICMSFKKAWALVQDNKCITACCVAVGAAGGVAAVPAVVTGPLLSALGFAAGGVVKGSLAAAWHSVIGNAVAPSIFATLQSAGMVGYGAPVVAGAVSTAASGTAVAIIAVCAKVCGATGVVRNLTSKAIAKL</sequence>
<evidence type="ECO:0000313" key="6">
    <source>
        <dbReference type="EMBL" id="KAL1891827.1"/>
    </source>
</evidence>
<keyword evidence="3" id="KW-0812">Transmembrane</keyword>
<dbReference type="InterPro" id="IPR038213">
    <property type="entry name" value="IFI6/IFI27-like_sf"/>
</dbReference>
<keyword evidence="7" id="KW-1185">Reference proteome</keyword>
<evidence type="ECO:0000313" key="7">
    <source>
        <dbReference type="Proteomes" id="UP001583186"/>
    </source>
</evidence>
<proteinExistence type="inferred from homology"/>
<dbReference type="Pfam" id="PF06140">
    <property type="entry name" value="Ifi-6-16"/>
    <property type="match status" value="1"/>
</dbReference>
<keyword evidence="5" id="KW-0472">Membrane</keyword>
<comment type="subcellular location">
    <subcellularLocation>
        <location evidence="1">Membrane</location>
        <topology evidence="1">Multi-pass membrane protein</topology>
    </subcellularLocation>
</comment>
<accession>A0ABR3YUP8</accession>
<reference evidence="6 7" key="1">
    <citation type="journal article" date="2024" name="IMA Fungus">
        <title>IMA Genome - F19 : A genome assembly and annotation guide to empower mycologists, including annotated draft genome sequences of Ceratocystis pirilliformis, Diaporthe australafricana, Fusarium ophioides, Paecilomyces lecythidis, and Sporothrix stenoceras.</title>
        <authorList>
            <person name="Aylward J."/>
            <person name="Wilson A.M."/>
            <person name="Visagie C.M."/>
            <person name="Spraker J."/>
            <person name="Barnes I."/>
            <person name="Buitendag C."/>
            <person name="Ceriani C."/>
            <person name="Del Mar Angel L."/>
            <person name="du Plessis D."/>
            <person name="Fuchs T."/>
            <person name="Gasser K."/>
            <person name="Kramer D."/>
            <person name="Li W."/>
            <person name="Munsamy K."/>
            <person name="Piso A."/>
            <person name="Price J.L."/>
            <person name="Sonnekus B."/>
            <person name="Thomas C."/>
            <person name="van der Nest A."/>
            <person name="van Dijk A."/>
            <person name="van Heerden A."/>
            <person name="van Vuuren N."/>
            <person name="Yilmaz N."/>
            <person name="Duong T.A."/>
            <person name="van der Merwe N.A."/>
            <person name="Wingfield M.J."/>
            <person name="Wingfield B.D."/>
        </authorList>
    </citation>
    <scope>NUCLEOTIDE SEQUENCE [LARGE SCALE GENOMIC DNA]</scope>
    <source>
        <strain evidence="6 7">CMW 5346</strain>
    </source>
</reference>
<organism evidence="6 7">
    <name type="scientific">Sporothrix stenoceras</name>
    <dbReference type="NCBI Taxonomy" id="5173"/>
    <lineage>
        <taxon>Eukaryota</taxon>
        <taxon>Fungi</taxon>
        <taxon>Dikarya</taxon>
        <taxon>Ascomycota</taxon>
        <taxon>Pezizomycotina</taxon>
        <taxon>Sordariomycetes</taxon>
        <taxon>Sordariomycetidae</taxon>
        <taxon>Ophiostomatales</taxon>
        <taxon>Ophiostomataceae</taxon>
        <taxon>Sporothrix</taxon>
    </lineage>
</organism>
<dbReference type="Gene3D" id="6.10.110.10">
    <property type="match status" value="1"/>
</dbReference>
<dbReference type="InterPro" id="IPR009311">
    <property type="entry name" value="IFI6/IFI27-like"/>
</dbReference>
<evidence type="ECO:0000256" key="2">
    <source>
        <dbReference type="ARBA" id="ARBA00007262"/>
    </source>
</evidence>
<name>A0ABR3YUP8_9PEZI</name>
<evidence type="ECO:0000256" key="4">
    <source>
        <dbReference type="ARBA" id="ARBA00022989"/>
    </source>
</evidence>
<protein>
    <recommendedName>
        <fullName evidence="8">Interferon-induced 6-16</fullName>
    </recommendedName>
</protein>